<keyword evidence="3" id="KW-1185">Reference proteome</keyword>
<feature type="signal peptide" evidence="1">
    <location>
        <begin position="1"/>
        <end position="19"/>
    </location>
</feature>
<dbReference type="EMBL" id="KZ679129">
    <property type="protein sequence ID" value="PTB78227.1"/>
    <property type="molecule type" value="Genomic_DNA"/>
</dbReference>
<protein>
    <recommendedName>
        <fullName evidence="4">Secreted protein</fullName>
    </recommendedName>
</protein>
<evidence type="ECO:0000313" key="3">
    <source>
        <dbReference type="Proteomes" id="UP000240760"/>
    </source>
</evidence>
<evidence type="ECO:0000256" key="1">
    <source>
        <dbReference type="SAM" id="SignalP"/>
    </source>
</evidence>
<reference evidence="2 3" key="1">
    <citation type="submission" date="2016-07" db="EMBL/GenBank/DDBJ databases">
        <title>Multiple horizontal gene transfer events from other fungi enriched the ability of initially mycotrophic Trichoderma (Ascomycota) to feed on dead plant biomass.</title>
        <authorList>
            <consortium name="DOE Joint Genome Institute"/>
            <person name="Aerts A."/>
            <person name="Atanasova L."/>
            <person name="Chenthamara K."/>
            <person name="Zhang J."/>
            <person name="Grujic M."/>
            <person name="Henrissat B."/>
            <person name="Kuo A."/>
            <person name="Salamov A."/>
            <person name="Lipzen A."/>
            <person name="Labutti K."/>
            <person name="Barry K."/>
            <person name="Miao Y."/>
            <person name="Rahimi M.J."/>
            <person name="Shen Q."/>
            <person name="Grigoriev I.V."/>
            <person name="Kubicek C.P."/>
            <person name="Druzhinina I.S."/>
        </authorList>
    </citation>
    <scope>NUCLEOTIDE SEQUENCE [LARGE SCALE GENOMIC DNA]</scope>
    <source>
        <strain evidence="2 3">ATCC 18648</strain>
    </source>
</reference>
<evidence type="ECO:0000313" key="2">
    <source>
        <dbReference type="EMBL" id="PTB78227.1"/>
    </source>
</evidence>
<sequence length="109" mass="12404">MFFSLCCCSLSWFVWKNSACILLQFFGVLDPHSPLPYQWKGFRCFVLRALRYIRLDKRENSASSFSLSAEKSVARSSASHRCSRHGAIPVSRNSSFYIPVARDAKTLSC</sequence>
<proteinExistence type="predicted"/>
<keyword evidence="1" id="KW-0732">Signal</keyword>
<dbReference type="AlphaFoldDB" id="A0A2T4C9H3"/>
<feature type="chain" id="PRO_5015760241" description="Secreted protein" evidence="1">
    <location>
        <begin position="20"/>
        <end position="109"/>
    </location>
</feature>
<dbReference type="Proteomes" id="UP000240760">
    <property type="component" value="Unassembled WGS sequence"/>
</dbReference>
<evidence type="ECO:0008006" key="4">
    <source>
        <dbReference type="Google" id="ProtNLM"/>
    </source>
</evidence>
<accession>A0A2T4C9H3</accession>
<name>A0A2T4C9H3_TRILO</name>
<gene>
    <name evidence="2" type="ORF">M440DRAFT_1399398</name>
</gene>
<organism evidence="2 3">
    <name type="scientific">Trichoderma longibrachiatum ATCC 18648</name>
    <dbReference type="NCBI Taxonomy" id="983965"/>
    <lineage>
        <taxon>Eukaryota</taxon>
        <taxon>Fungi</taxon>
        <taxon>Dikarya</taxon>
        <taxon>Ascomycota</taxon>
        <taxon>Pezizomycotina</taxon>
        <taxon>Sordariomycetes</taxon>
        <taxon>Hypocreomycetidae</taxon>
        <taxon>Hypocreales</taxon>
        <taxon>Hypocreaceae</taxon>
        <taxon>Trichoderma</taxon>
    </lineage>
</organism>